<dbReference type="InterPro" id="IPR055397">
    <property type="entry name" value="TraK_C"/>
</dbReference>
<gene>
    <name evidence="3" type="ORF">CIK00_03210</name>
</gene>
<dbReference type="GeneID" id="69965931"/>
<dbReference type="Proteomes" id="UP000234420">
    <property type="component" value="Unassembled WGS sequence"/>
</dbReference>
<organism evidence="3 4">
    <name type="scientific">Photobacterium carnosum</name>
    <dbReference type="NCBI Taxonomy" id="2023717"/>
    <lineage>
        <taxon>Bacteria</taxon>
        <taxon>Pseudomonadati</taxon>
        <taxon>Pseudomonadota</taxon>
        <taxon>Gammaproteobacteria</taxon>
        <taxon>Vibrionales</taxon>
        <taxon>Vibrionaceae</taxon>
        <taxon>Photobacterium</taxon>
    </lineage>
</organism>
<accession>A0A2N4UW87</accession>
<evidence type="ECO:0000313" key="3">
    <source>
        <dbReference type="EMBL" id="PLC59291.1"/>
    </source>
</evidence>
<sequence>MLINTRTKKLVLLVSAALASHTVIAAINTSDIPIEPINSGRIALSQNAQPTQDELLKSQGGGKISSLINSSIYNSIDKATESEDKAIEPTGTIGMPVPSVSPVSPINTPDIYTSNNTPKPFSDQNAAIDNALTERARQNIDAKSVRTGNIVSKTGSDILKPVDMSQFATQQEPQLQMPPASGVTKVNGTPSGINPADYGLGVPVPQVHGRDPIKDELKRKYDSHQTIRIKPGDGELAPVAVGLQNQISTPFKNVSIKTSSMDVPIEVKDGYIFITPMDQSPIGLFVGEKGLPETNVSLTLMPLDVPPTMIEVKVPMSRALQVKYKNFVNEREEKEAIAKHIREMKEAPANQFDPRVNSSYVKRATSLLAAVAKGDIPNGYAFSTDIPRDQMFPCDINKLGMYHRVMQRLESSQEIVDIVKVTNDINNFRQMREEYCLRDDVIAVGVFDKATLAPGQSTEVYILRDKAYLDKIKRQRVRPSLLDSKEA</sequence>
<evidence type="ECO:0000256" key="1">
    <source>
        <dbReference type="SAM" id="SignalP"/>
    </source>
</evidence>
<comment type="caution">
    <text evidence="3">The sequence shown here is derived from an EMBL/GenBank/DDBJ whole genome shotgun (WGS) entry which is preliminary data.</text>
</comment>
<keyword evidence="4" id="KW-1185">Reference proteome</keyword>
<feature type="domain" description="TraK C-terminal" evidence="2">
    <location>
        <begin position="359"/>
        <end position="463"/>
    </location>
</feature>
<name>A0A2N4UW87_9GAMM</name>
<dbReference type="Pfam" id="PF23536">
    <property type="entry name" value="TraK_C"/>
    <property type="match status" value="1"/>
</dbReference>
<evidence type="ECO:0000259" key="2">
    <source>
        <dbReference type="Pfam" id="PF23536"/>
    </source>
</evidence>
<feature type="signal peptide" evidence="1">
    <location>
        <begin position="1"/>
        <end position="25"/>
    </location>
</feature>
<reference evidence="3 4" key="1">
    <citation type="journal article" date="2018" name="Syst. Appl. Microbiol.">
        <title>Photobacterium carnosum sp. nov., isolated from spoiled modified atmosphere packaged poultry meat.</title>
        <authorList>
            <person name="Hilgarth M."/>
            <person name="Fuertes S."/>
            <person name="Ehrmann M."/>
            <person name="Vogel R.F."/>
        </authorList>
    </citation>
    <scope>NUCLEOTIDE SEQUENCE [LARGE SCALE GENOMIC DNA]</scope>
    <source>
        <strain evidence="3 4">TMW 2.2021</strain>
    </source>
</reference>
<keyword evidence="1" id="KW-0732">Signal</keyword>
<evidence type="ECO:0000313" key="4">
    <source>
        <dbReference type="Proteomes" id="UP000234420"/>
    </source>
</evidence>
<proteinExistence type="predicted"/>
<dbReference type="EMBL" id="NPIB01000002">
    <property type="protein sequence ID" value="PLC59291.1"/>
    <property type="molecule type" value="Genomic_DNA"/>
</dbReference>
<feature type="chain" id="PRO_5014716943" description="TraK C-terminal domain-containing protein" evidence="1">
    <location>
        <begin position="26"/>
        <end position="487"/>
    </location>
</feature>
<protein>
    <recommendedName>
        <fullName evidence="2">TraK C-terminal domain-containing protein</fullName>
    </recommendedName>
</protein>
<dbReference type="RefSeq" id="WP_101767493.1">
    <property type="nucleotide sequence ID" value="NZ_BPPU01000003.1"/>
</dbReference>
<dbReference type="AlphaFoldDB" id="A0A2N4UW87"/>